<organism evidence="1 2">
    <name type="scientific">Parachlamydia acanthamoebae</name>
    <dbReference type="NCBI Taxonomy" id="83552"/>
    <lineage>
        <taxon>Bacteria</taxon>
        <taxon>Pseudomonadati</taxon>
        <taxon>Chlamydiota</taxon>
        <taxon>Chlamydiia</taxon>
        <taxon>Parachlamydiales</taxon>
        <taxon>Parachlamydiaceae</taxon>
        <taxon>Parachlamydia</taxon>
    </lineage>
</organism>
<dbReference type="Pfam" id="PF17377">
    <property type="entry name" value="DUF5399"/>
    <property type="match status" value="1"/>
</dbReference>
<dbReference type="RefSeq" id="WP_013925283.1">
    <property type="nucleotide sequence ID" value="NZ_BAWW01000008.1"/>
</dbReference>
<evidence type="ECO:0000313" key="2">
    <source>
        <dbReference type="Proteomes" id="UP000031307"/>
    </source>
</evidence>
<dbReference type="OMA" id="PWAYFYP"/>
<comment type="caution">
    <text evidence="1">The sequence shown here is derived from an EMBL/GenBank/DDBJ whole genome shotgun (WGS) entry which is preliminary data.</text>
</comment>
<protein>
    <submittedName>
        <fullName evidence="1">Uncharacterized protein</fullName>
    </submittedName>
</protein>
<proteinExistence type="predicted"/>
<gene>
    <name evidence="1" type="ORF">DB43_GJ00150</name>
</gene>
<sequence>MATIDQLDLSVYNLYAIRTKMLEQIDQQLSLKSASSIPPQTQIVDINPKLTELDILLGIVPLHTPWAYFYPPQRIRDLRRSPFAFYRVAPSLGSYEDQEELEATLAAIPCSTAEEEQEKKAITNCFKQISKINEWLGFIVGRIGQFLQG</sequence>
<name>A0A0C1EBH3_9BACT</name>
<reference evidence="1 2" key="1">
    <citation type="journal article" date="2014" name="Mol. Biol. Evol.">
        <title>Massive expansion of Ubiquitination-related gene families within the Chlamydiae.</title>
        <authorList>
            <person name="Domman D."/>
            <person name="Collingro A."/>
            <person name="Lagkouvardos I."/>
            <person name="Gehre L."/>
            <person name="Weinmaier T."/>
            <person name="Rattei T."/>
            <person name="Subtil A."/>
            <person name="Horn M."/>
        </authorList>
    </citation>
    <scope>NUCLEOTIDE SEQUENCE [LARGE SCALE GENOMIC DNA]</scope>
    <source>
        <strain evidence="1 2">OEW1</strain>
    </source>
</reference>
<dbReference type="AlphaFoldDB" id="A0A0C1EBH3"/>
<evidence type="ECO:0000313" key="1">
    <source>
        <dbReference type="EMBL" id="KIA77398.1"/>
    </source>
</evidence>
<dbReference type="PATRIC" id="fig|83552.4.peg.1461"/>
<accession>A0A0C1EBH3</accession>
<dbReference type="Proteomes" id="UP000031307">
    <property type="component" value="Unassembled WGS sequence"/>
</dbReference>
<dbReference type="InterPro" id="IPR035407">
    <property type="entry name" value="DUF5399"/>
</dbReference>
<dbReference type="EMBL" id="JSAM01000079">
    <property type="protein sequence ID" value="KIA77398.1"/>
    <property type="molecule type" value="Genomic_DNA"/>
</dbReference>